<sequence>MTNASSSTTRTTSASYRQQKLKSKQIDNQLYGNLSAQLVSTNNNQLQLEQLQKTTRPLRILLMGPRNCGIKTFLMNALDMEADDFMIRTMLSMSHRVNQISNSNLAGLDDTELTRPLTFQQKAEGLFSEKNRNLTLNVYMYICRGIKVFVKWEWKYFERLKRKIHENYEHHHYHEEHFDLVYNWEGDEDGKLLDELINDCREQKQLNSKIISIYSKIVNYGKKEVMNEFYNSLLRSTNIRYLDNIQ</sequence>
<organism evidence="2">
    <name type="scientific">Naegleria gruberi</name>
    <name type="common">Amoeba</name>
    <dbReference type="NCBI Taxonomy" id="5762"/>
    <lineage>
        <taxon>Eukaryota</taxon>
        <taxon>Discoba</taxon>
        <taxon>Heterolobosea</taxon>
        <taxon>Tetramitia</taxon>
        <taxon>Eutetramitia</taxon>
        <taxon>Vahlkampfiidae</taxon>
        <taxon>Naegleria</taxon>
    </lineage>
</organism>
<evidence type="ECO:0000313" key="2">
    <source>
        <dbReference type="Proteomes" id="UP000006671"/>
    </source>
</evidence>
<reference evidence="1 2" key="1">
    <citation type="journal article" date="2010" name="Cell">
        <title>The genome of Naegleria gruberi illuminates early eukaryotic versatility.</title>
        <authorList>
            <person name="Fritz-Laylin L.K."/>
            <person name="Prochnik S.E."/>
            <person name="Ginger M.L."/>
            <person name="Dacks J.B."/>
            <person name="Carpenter M.L."/>
            <person name="Field M.C."/>
            <person name="Kuo A."/>
            <person name="Paredez A."/>
            <person name="Chapman J."/>
            <person name="Pham J."/>
            <person name="Shu S."/>
            <person name="Neupane R."/>
            <person name="Cipriano M."/>
            <person name="Mancuso J."/>
            <person name="Tu H."/>
            <person name="Salamov A."/>
            <person name="Lindquist E."/>
            <person name="Shapiro H."/>
            <person name="Lucas S."/>
            <person name="Grigoriev I.V."/>
            <person name="Cande W.Z."/>
            <person name="Fulton C."/>
            <person name="Rokhsar D.S."/>
            <person name="Dawson S.C."/>
        </authorList>
    </citation>
    <scope>NUCLEOTIDE SEQUENCE [LARGE SCALE GENOMIC DNA]</scope>
    <source>
        <strain evidence="1 2">NEG-M</strain>
    </source>
</reference>
<protein>
    <submittedName>
        <fullName evidence="1">Predicted protein</fullName>
    </submittedName>
</protein>
<dbReference type="GeneID" id="8852127"/>
<dbReference type="KEGG" id="ngr:NAEGRDRAFT_50090"/>
<accession>D2VJM7</accession>
<dbReference type="EMBL" id="GG738876">
    <property type="protein sequence ID" value="EFC42980.1"/>
    <property type="molecule type" value="Genomic_DNA"/>
</dbReference>
<dbReference type="VEuPathDB" id="AmoebaDB:NAEGRDRAFT_50090"/>
<keyword evidence="2" id="KW-1185">Reference proteome</keyword>
<proteinExistence type="predicted"/>
<dbReference type="AlphaFoldDB" id="D2VJM7"/>
<evidence type="ECO:0000313" key="1">
    <source>
        <dbReference type="EMBL" id="EFC42980.1"/>
    </source>
</evidence>
<dbReference type="Proteomes" id="UP000006671">
    <property type="component" value="Unassembled WGS sequence"/>
</dbReference>
<gene>
    <name evidence="1" type="ORF">NAEGRDRAFT_50090</name>
</gene>
<name>D2VJM7_NAEGR</name>
<dbReference type="InParanoid" id="D2VJM7"/>
<dbReference type="RefSeq" id="XP_002675724.1">
    <property type="nucleotide sequence ID" value="XM_002675678.1"/>
</dbReference>